<keyword evidence="3" id="KW-1185">Reference proteome</keyword>
<dbReference type="GO" id="GO:0032465">
    <property type="term" value="P:regulation of cytokinesis"/>
    <property type="evidence" value="ECO:0007669"/>
    <property type="project" value="TreeGrafter"/>
</dbReference>
<dbReference type="GO" id="GO:0030139">
    <property type="term" value="C:endocytic vesicle"/>
    <property type="evidence" value="ECO:0007669"/>
    <property type="project" value="TreeGrafter"/>
</dbReference>
<evidence type="ECO:0000256" key="1">
    <source>
        <dbReference type="SAM" id="MobiDB-lite"/>
    </source>
</evidence>
<organism evidence="2 3">
    <name type="scientific">Sphaeramia orbicularis</name>
    <name type="common">orbiculate cardinalfish</name>
    <dbReference type="NCBI Taxonomy" id="375764"/>
    <lineage>
        <taxon>Eukaryota</taxon>
        <taxon>Metazoa</taxon>
        <taxon>Chordata</taxon>
        <taxon>Craniata</taxon>
        <taxon>Vertebrata</taxon>
        <taxon>Euteleostomi</taxon>
        <taxon>Actinopterygii</taxon>
        <taxon>Neopterygii</taxon>
        <taxon>Teleostei</taxon>
        <taxon>Neoteleostei</taxon>
        <taxon>Acanthomorphata</taxon>
        <taxon>Gobiaria</taxon>
        <taxon>Kurtiformes</taxon>
        <taxon>Apogonoidei</taxon>
        <taxon>Apogonidae</taxon>
        <taxon>Apogoninae</taxon>
        <taxon>Sphaeramia</taxon>
    </lineage>
</organism>
<dbReference type="GO" id="GO:0055038">
    <property type="term" value="C:recycling endosome membrane"/>
    <property type="evidence" value="ECO:0007669"/>
    <property type="project" value="TreeGrafter"/>
</dbReference>
<reference evidence="2" key="3">
    <citation type="submission" date="2025-09" db="UniProtKB">
        <authorList>
            <consortium name="Ensembl"/>
        </authorList>
    </citation>
    <scope>IDENTIFICATION</scope>
</reference>
<dbReference type="InterPro" id="IPR051977">
    <property type="entry name" value="Rab11-interacting_regulator"/>
</dbReference>
<dbReference type="PANTHER" id="PTHR15726">
    <property type="entry name" value="RAB11-FAMILY INTERACTING PROTEIN"/>
    <property type="match status" value="1"/>
</dbReference>
<dbReference type="GO" id="GO:0030496">
    <property type="term" value="C:midbody"/>
    <property type="evidence" value="ECO:0007669"/>
    <property type="project" value="TreeGrafter"/>
</dbReference>
<feature type="compositionally biased region" description="Acidic residues" evidence="1">
    <location>
        <begin position="189"/>
        <end position="200"/>
    </location>
</feature>
<accession>A0A673CY29</accession>
<dbReference type="InterPro" id="IPR011992">
    <property type="entry name" value="EF-hand-dom_pair"/>
</dbReference>
<dbReference type="GO" id="GO:0032154">
    <property type="term" value="C:cleavage furrow"/>
    <property type="evidence" value="ECO:0007669"/>
    <property type="project" value="TreeGrafter"/>
</dbReference>
<dbReference type="GO" id="GO:0032456">
    <property type="term" value="P:endocytic recycling"/>
    <property type="evidence" value="ECO:0007669"/>
    <property type="project" value="TreeGrafter"/>
</dbReference>
<dbReference type="Proteomes" id="UP000472271">
    <property type="component" value="Chromosome 1"/>
</dbReference>
<evidence type="ECO:0000313" key="3">
    <source>
        <dbReference type="Proteomes" id="UP000472271"/>
    </source>
</evidence>
<reference evidence="2" key="1">
    <citation type="submission" date="2019-06" db="EMBL/GenBank/DDBJ databases">
        <authorList>
            <consortium name="Wellcome Sanger Institute Data Sharing"/>
        </authorList>
    </citation>
    <scope>NUCLEOTIDE SEQUENCE [LARGE SCALE GENOMIC DNA]</scope>
</reference>
<sequence>MDKHSVRQPEDVLVSLRKLKEVFDMCGPDSDGFIRPEDLLELGCGVIKLAKCLDPDSYGRINFKAFSSGVLTMKGGFSTTHILAQPHHTNNGLVIHYEEEWVCPVIMCTRAHPDPVPECQLFPGEVDEPEEEVADEGRERESDRDSAVESTQGSDTSEGLARVGDKEDALGELFFPGDKSVFSSLNEEQFEDYGEGEEPDYIPSSPCPDDETRTNGYSDLGSSVPSSAGQTPRKVRQHYTGELMDVYCSQCSKKVNLLNDLEARLKNLKASR</sequence>
<dbReference type="AlphaFoldDB" id="A0A673CY29"/>
<feature type="compositionally biased region" description="Polar residues" evidence="1">
    <location>
        <begin position="148"/>
        <end position="157"/>
    </location>
</feature>
<name>A0A673CY29_9TELE</name>
<gene>
    <name evidence="2" type="primary">rab11fip4b</name>
</gene>
<feature type="compositionally biased region" description="Acidic residues" evidence="1">
    <location>
        <begin position="125"/>
        <end position="134"/>
    </location>
</feature>
<feature type="compositionally biased region" description="Basic and acidic residues" evidence="1">
    <location>
        <begin position="135"/>
        <end position="147"/>
    </location>
</feature>
<proteinExistence type="predicted"/>
<protein>
    <recommendedName>
        <fullName evidence="4">EF-hand domain-containing protein</fullName>
    </recommendedName>
</protein>
<evidence type="ECO:0000313" key="2">
    <source>
        <dbReference type="Ensembl" id="ENSSORP00005058604.1"/>
    </source>
</evidence>
<reference evidence="2" key="2">
    <citation type="submission" date="2025-08" db="UniProtKB">
        <authorList>
            <consortium name="Ensembl"/>
        </authorList>
    </citation>
    <scope>IDENTIFICATION</scope>
</reference>
<dbReference type="PANTHER" id="PTHR15726:SF5">
    <property type="entry name" value="RAB11 FAMILY-INTERACTING PROTEIN 4"/>
    <property type="match status" value="1"/>
</dbReference>
<feature type="region of interest" description="Disordered" evidence="1">
    <location>
        <begin position="189"/>
        <end position="234"/>
    </location>
</feature>
<dbReference type="SUPFAM" id="SSF47473">
    <property type="entry name" value="EF-hand"/>
    <property type="match status" value="1"/>
</dbReference>
<feature type="compositionally biased region" description="Polar residues" evidence="1">
    <location>
        <begin position="214"/>
        <end position="230"/>
    </location>
</feature>
<feature type="region of interest" description="Disordered" evidence="1">
    <location>
        <begin position="119"/>
        <end position="163"/>
    </location>
</feature>
<evidence type="ECO:0008006" key="4">
    <source>
        <dbReference type="Google" id="ProtNLM"/>
    </source>
</evidence>
<dbReference type="Ensembl" id="ENSSORT00005059931.1">
    <property type="protein sequence ID" value="ENSSORP00005058604.1"/>
    <property type="gene ID" value="ENSSORG00005025849.1"/>
</dbReference>